<dbReference type="Proteomes" id="UP000053789">
    <property type="component" value="Unassembled WGS sequence"/>
</dbReference>
<dbReference type="HOGENOM" id="CLU_005050_0_0_1"/>
<dbReference type="AlphaFoldDB" id="A0A0D2HIJ7"/>
<dbReference type="InterPro" id="IPR008862">
    <property type="entry name" value="Tcp11"/>
</dbReference>
<evidence type="ECO:0000256" key="2">
    <source>
        <dbReference type="SAM" id="Coils"/>
    </source>
</evidence>
<accession>A0A0D2HIJ7</accession>
<evidence type="ECO:0000313" key="4">
    <source>
        <dbReference type="EMBL" id="KIW93103.1"/>
    </source>
</evidence>
<feature type="region of interest" description="Disordered" evidence="3">
    <location>
        <begin position="436"/>
        <end position="465"/>
    </location>
</feature>
<sequence length="941" mass="105297">MDPASPTSEDVEMNLSTDEPLSYTEPPPHIAARFHRKSSVRRKSSANSSRRSSLSSIHSHSSALSSHGGPRSTHIAQHLRRASIIESRKARLADRAAHAEQVRLRAAAAKAAQRATYSEEKALAAQAAREKLLAEIAARCEEEVKRAKKIAEETKEKKAAELARLKEEMAEKYAEADRRRSIYQQGTRRSRTASLAAVEEKKVAPAVLRRSSHVYAAKVIQRSWRRYHRRKILSNFSALGLDLQQAKTLSFEELTQFISDQRTTAATMSVLRHLGVLDNGQEDPGVARVFLSAYLVLTHPTQAFSHGGNQPQEQELMAKSRSLVETFESCIDTLKTPSQPSLSQSGMEAFSFAFNDFTSTFHAWKSQDLGVLVDIMVSSFVNLDLILQATKNDHHGHVADDYLDAVRQEQIKLLARLKRLAGPDEALSRVRTAVRKARKQRAAEKRQNATEQVPRASTPATEEANVAEGALITPPATPGASRPDQTARVTAFRESLSQMMTVLPSNREIAHEILINGSFEVQQRPWTDARKGLMDSLRNSMREGIQGGDREVTARWIHSTAVLIREKLMALISPRHPLYGRMDGFLDPALISQQCRNGMFSYDSFFTTISRLIAQICSPGRDEIVSAFSVNTTSDTVDRLFELINIIDLMTLDHINFQFRLASQAVLERGHEYEIASFERDLEQGVHTLTGTKQWWTSAKSSMASQNVSASMIYARGLTDLVLRNSHLSYHDIPETLRLDYMRLHELRARAFHIVAISSILLTTKIRLRRNRESLWTKDAERLMSLDLLKVDSSRIVSLIESSHMMPEPTKEGLSNFVGRVLPPAAAAARNLDAAEQARQDAMRNQTMYGPAETTSADVFSEQIASFLLKTMREHVFARLSAASTAERVRTTTSAGEVLARAGMPEFLEEVNRVVDSLDRIRSVDWKGHEKWYGQIATETA</sequence>
<evidence type="ECO:0000256" key="1">
    <source>
        <dbReference type="ARBA" id="ARBA00010954"/>
    </source>
</evidence>
<feature type="compositionally biased region" description="Polar residues" evidence="3">
    <location>
        <begin position="1"/>
        <end position="19"/>
    </location>
</feature>
<feature type="compositionally biased region" description="Low complexity" evidence="3">
    <location>
        <begin position="45"/>
        <end position="67"/>
    </location>
</feature>
<proteinExistence type="inferred from homology"/>
<dbReference type="PANTHER" id="PTHR12832:SF18">
    <property type="entry name" value="IQ CALMODULIN-BINDING MOTIF DOMAIN PROTEIN (AFU_ORTHOLOGUE AFUA_1G08920)"/>
    <property type="match status" value="1"/>
</dbReference>
<dbReference type="VEuPathDB" id="FungiDB:Z519_05708"/>
<feature type="coiled-coil region" evidence="2">
    <location>
        <begin position="137"/>
        <end position="179"/>
    </location>
</feature>
<feature type="compositionally biased region" description="Basic residues" evidence="3">
    <location>
        <begin position="32"/>
        <end position="44"/>
    </location>
</feature>
<dbReference type="PANTHER" id="PTHR12832">
    <property type="entry name" value="TESTIS-SPECIFIC PROTEIN PBS13 T-COMPLEX 11"/>
    <property type="match status" value="1"/>
</dbReference>
<dbReference type="Pfam" id="PF05794">
    <property type="entry name" value="Tcp11"/>
    <property type="match status" value="1"/>
</dbReference>
<dbReference type="GeneID" id="27698636"/>
<evidence type="ECO:0000256" key="3">
    <source>
        <dbReference type="SAM" id="MobiDB-lite"/>
    </source>
</evidence>
<feature type="region of interest" description="Disordered" evidence="3">
    <location>
        <begin position="1"/>
        <end position="75"/>
    </location>
</feature>
<name>A0A0D2HIJ7_CLAB1</name>
<dbReference type="OrthoDB" id="276323at2759"/>
<dbReference type="EMBL" id="KN846987">
    <property type="protein sequence ID" value="KIW93103.1"/>
    <property type="molecule type" value="Genomic_DNA"/>
</dbReference>
<keyword evidence="2" id="KW-0175">Coiled coil</keyword>
<comment type="similarity">
    <text evidence="1">Belongs to the TCP11 family.</text>
</comment>
<dbReference type="GO" id="GO:0010737">
    <property type="term" value="P:protein kinase A signaling"/>
    <property type="evidence" value="ECO:0007669"/>
    <property type="project" value="TreeGrafter"/>
</dbReference>
<protein>
    <recommendedName>
        <fullName evidence="6">IQ calmodulin-binding motif domain protein</fullName>
    </recommendedName>
</protein>
<keyword evidence="5" id="KW-1185">Reference proteome</keyword>
<reference evidence="4" key="1">
    <citation type="submission" date="2015-01" db="EMBL/GenBank/DDBJ databases">
        <title>The Genome Sequence of Cladophialophora bantiana CBS 173.52.</title>
        <authorList>
            <consortium name="The Broad Institute Genomics Platform"/>
            <person name="Cuomo C."/>
            <person name="de Hoog S."/>
            <person name="Gorbushina A."/>
            <person name="Stielow B."/>
            <person name="Teixiera M."/>
            <person name="Abouelleil A."/>
            <person name="Chapman S.B."/>
            <person name="Priest M."/>
            <person name="Young S.K."/>
            <person name="Wortman J."/>
            <person name="Nusbaum C."/>
            <person name="Birren B."/>
        </authorList>
    </citation>
    <scope>NUCLEOTIDE SEQUENCE [LARGE SCALE GENOMIC DNA]</scope>
    <source>
        <strain evidence="4">CBS 173.52</strain>
    </source>
</reference>
<gene>
    <name evidence="4" type="ORF">Z519_05708</name>
</gene>
<evidence type="ECO:0000313" key="5">
    <source>
        <dbReference type="Proteomes" id="UP000053789"/>
    </source>
</evidence>
<organism evidence="4 5">
    <name type="scientific">Cladophialophora bantiana (strain ATCC 10958 / CBS 173.52 / CDC B-1940 / NIH 8579)</name>
    <name type="common">Xylohypha bantiana</name>
    <dbReference type="NCBI Taxonomy" id="1442370"/>
    <lineage>
        <taxon>Eukaryota</taxon>
        <taxon>Fungi</taxon>
        <taxon>Dikarya</taxon>
        <taxon>Ascomycota</taxon>
        <taxon>Pezizomycotina</taxon>
        <taxon>Eurotiomycetes</taxon>
        <taxon>Chaetothyriomycetidae</taxon>
        <taxon>Chaetothyriales</taxon>
        <taxon>Herpotrichiellaceae</taxon>
        <taxon>Cladophialophora</taxon>
    </lineage>
</organism>
<evidence type="ECO:0008006" key="6">
    <source>
        <dbReference type="Google" id="ProtNLM"/>
    </source>
</evidence>
<dbReference type="RefSeq" id="XP_016619772.1">
    <property type="nucleotide sequence ID" value="XM_016763448.1"/>
</dbReference>